<protein>
    <recommendedName>
        <fullName evidence="3">Lysine exporter LysO</fullName>
    </recommendedName>
</protein>
<reference evidence="2" key="1">
    <citation type="submission" date="2019-11" db="EMBL/GenBank/DDBJ databases">
        <authorList>
            <person name="Feng L."/>
        </authorList>
    </citation>
    <scope>NUCLEOTIDE SEQUENCE</scope>
    <source>
        <strain evidence="2">PclaraLFYP37</strain>
    </source>
</reference>
<feature type="transmembrane region" description="Helical" evidence="1">
    <location>
        <begin position="210"/>
        <end position="227"/>
    </location>
</feature>
<dbReference type="GO" id="GO:0005886">
    <property type="term" value="C:plasma membrane"/>
    <property type="evidence" value="ECO:0007669"/>
    <property type="project" value="TreeGrafter"/>
</dbReference>
<evidence type="ECO:0008006" key="3">
    <source>
        <dbReference type="Google" id="ProtNLM"/>
    </source>
</evidence>
<dbReference type="RefSeq" id="WP_412442813.1">
    <property type="nucleotide sequence ID" value="NZ_CACRUT010000016.1"/>
</dbReference>
<dbReference type="PANTHER" id="PTHR35804">
    <property type="entry name" value="LYSINE EXPORTER LYSO"/>
    <property type="match status" value="1"/>
</dbReference>
<proteinExistence type="predicted"/>
<dbReference type="GO" id="GO:0015661">
    <property type="term" value="F:L-lysine efflux transmembrane transporter activity"/>
    <property type="evidence" value="ECO:0007669"/>
    <property type="project" value="InterPro"/>
</dbReference>
<dbReference type="Pfam" id="PF03956">
    <property type="entry name" value="Lys_export"/>
    <property type="match status" value="2"/>
</dbReference>
<keyword evidence="1" id="KW-0812">Transmembrane</keyword>
<keyword evidence="1" id="KW-1133">Transmembrane helix</keyword>
<gene>
    <name evidence="2" type="ORF">PCLFYP37_02975</name>
</gene>
<feature type="transmembrane region" description="Helical" evidence="1">
    <location>
        <begin position="147"/>
        <end position="164"/>
    </location>
</feature>
<dbReference type="EMBL" id="CACRUT010000016">
    <property type="protein sequence ID" value="VYU45878.1"/>
    <property type="molecule type" value="Genomic_DNA"/>
</dbReference>
<feature type="transmembrane region" description="Helical" evidence="1">
    <location>
        <begin position="29"/>
        <end position="46"/>
    </location>
</feature>
<dbReference type="AlphaFoldDB" id="A0A6N3F1B7"/>
<name>A0A6N3F1B7_9BACT</name>
<feature type="transmembrane region" description="Helical" evidence="1">
    <location>
        <begin position="185"/>
        <end position="204"/>
    </location>
</feature>
<evidence type="ECO:0000256" key="1">
    <source>
        <dbReference type="SAM" id="Phobius"/>
    </source>
</evidence>
<feature type="transmembrane region" description="Helical" evidence="1">
    <location>
        <begin position="58"/>
        <end position="81"/>
    </location>
</feature>
<organism evidence="2">
    <name type="scientific">Paraprevotella clara</name>
    <dbReference type="NCBI Taxonomy" id="454154"/>
    <lineage>
        <taxon>Bacteria</taxon>
        <taxon>Pseudomonadati</taxon>
        <taxon>Bacteroidota</taxon>
        <taxon>Bacteroidia</taxon>
        <taxon>Bacteroidales</taxon>
        <taxon>Prevotellaceae</taxon>
        <taxon>Paraprevotella</taxon>
    </lineage>
</organism>
<keyword evidence="1" id="KW-0472">Membrane</keyword>
<sequence length="315" mass="34164">MFTVIFILWGSATVGYLLRRHPIPGLERLMTYTVWGLLFLMGVEVGGNPTLMQALDRLGWEALILTLCTALGCALAAAALWSGSRRTIPATQTPTVEKDAGKGLLSHKHRLVALWHQLAGSFTIVAFFALGCALGVSHWLPPLPAEAGFYALCLLLICVGLTVGQSNEIRQSLRRIDKRLMWLPVLTIVGTWAGAVATACLLQGRSFTDWLAISSGFGYYSLSSILITEARNAEMGTVALIYNILRELMALLCAPLFRQFFGPLAPISVGGATTGDTTLPIISRTCGQTFIPLSIYHGLTIDFTVPFLVPFFCSL</sequence>
<feature type="transmembrane region" description="Helical" evidence="1">
    <location>
        <begin position="118"/>
        <end position="141"/>
    </location>
</feature>
<accession>A0A6N3F1B7</accession>
<dbReference type="PANTHER" id="PTHR35804:SF1">
    <property type="entry name" value="LYSINE EXPORTER LYSO"/>
    <property type="match status" value="1"/>
</dbReference>
<dbReference type="InterPro" id="IPR005642">
    <property type="entry name" value="LysO"/>
</dbReference>
<evidence type="ECO:0000313" key="2">
    <source>
        <dbReference type="EMBL" id="VYU45878.1"/>
    </source>
</evidence>